<dbReference type="GO" id="GO:0003995">
    <property type="term" value="F:acyl-CoA dehydrogenase activity"/>
    <property type="evidence" value="ECO:0007669"/>
    <property type="project" value="TreeGrafter"/>
</dbReference>
<dbReference type="Gene3D" id="1.10.540.10">
    <property type="entry name" value="Acyl-CoA dehydrogenase/oxidase, N-terminal domain"/>
    <property type="match status" value="1"/>
</dbReference>
<dbReference type="InterPro" id="IPR037069">
    <property type="entry name" value="AcylCoA_DH/ox_N_sf"/>
</dbReference>
<evidence type="ECO:0000256" key="1">
    <source>
        <dbReference type="ARBA" id="ARBA00001974"/>
    </source>
</evidence>
<protein>
    <submittedName>
        <fullName evidence="10">Putative aromatic-degrading BamM</fullName>
    </submittedName>
</protein>
<dbReference type="PANTHER" id="PTHR43884">
    <property type="entry name" value="ACYL-COA DEHYDROGENASE"/>
    <property type="match status" value="1"/>
</dbReference>
<dbReference type="Gene3D" id="1.20.140.10">
    <property type="entry name" value="Butyryl-CoA Dehydrogenase, subunit A, domain 3"/>
    <property type="match status" value="1"/>
</dbReference>
<reference evidence="10" key="1">
    <citation type="journal article" date="2010" name="Environ. Microbiol.">
        <title>Identification of enzymes involved in anaerobic benzene degradation by a strictly anaerobic iron-reducing enrichment culture.</title>
        <authorList>
            <person name="Abu Laban N."/>
            <person name="Selesi D."/>
            <person name="Rattei T."/>
            <person name="Tischler P."/>
            <person name="Meckenstock R.U."/>
        </authorList>
    </citation>
    <scope>NUCLEOTIDE SEQUENCE</scope>
</reference>
<dbReference type="Pfam" id="PF00441">
    <property type="entry name" value="Acyl-CoA_dh_1"/>
    <property type="match status" value="1"/>
</dbReference>
<evidence type="ECO:0000259" key="8">
    <source>
        <dbReference type="Pfam" id="PF02770"/>
    </source>
</evidence>
<accession>D8WWS3</accession>
<dbReference type="FunFam" id="1.10.540.10:FF:000002">
    <property type="entry name" value="Acyl-CoA dehydrogenase FadE19"/>
    <property type="match status" value="1"/>
</dbReference>
<dbReference type="InterPro" id="IPR006091">
    <property type="entry name" value="Acyl-CoA_Oxase/DH_mid-dom"/>
</dbReference>
<feature type="domain" description="Acyl-CoA dehydrogenase/oxidase C-terminal" evidence="7">
    <location>
        <begin position="234"/>
        <end position="380"/>
    </location>
</feature>
<dbReference type="InterPro" id="IPR013786">
    <property type="entry name" value="AcylCoA_DH/ox_N"/>
</dbReference>
<dbReference type="AlphaFoldDB" id="D8WWS3"/>
<proteinExistence type="inferred from homology"/>
<evidence type="ECO:0000256" key="6">
    <source>
        <dbReference type="RuleBase" id="RU362125"/>
    </source>
</evidence>
<dbReference type="SUPFAM" id="SSF47203">
    <property type="entry name" value="Acyl-CoA dehydrogenase C-terminal domain-like"/>
    <property type="match status" value="1"/>
</dbReference>
<evidence type="ECO:0000313" key="10">
    <source>
        <dbReference type="EMBL" id="ADJ94027.1"/>
    </source>
</evidence>
<keyword evidence="5 6" id="KW-0560">Oxidoreductase</keyword>
<keyword evidence="3 6" id="KW-0285">Flavoprotein</keyword>
<sequence>MDLELFDYADGLYEITKEQKVTREMMREFAEREIAPEIQLSDDSASYNRSFLLKMGRLGVLGLCVSEHYGGSGFDYNCLAIACEELEKVDNSARLTLTTHVGTYIMPLVQWGTDEQKVKYLIPAVKGQNIGAFALSESEAGSDAWNIKATARKEGDHYVLNGIKDWVSLIDVADNFLVFARTGKKISCFIVERNFPGVETQSLSGKMYIRVANTGQLLLNNVRVPRENLLGEEGEGKAVAASGMDNARFTVAAGSVGLIHGCLNACVKYAQTRKSFGQPIGNFQLIQSKIVDITTSTKIARFLVQNVGRLMNEGQFYTRETAMAKWYATKKAFEAASHAIQIHGANAYLHDLPLERYLRNAKGAMIYTGTNEIMEIIIAEYTLGIRKDKPLRKRLPTWPFEDDIS</sequence>
<keyword evidence="4 6" id="KW-0274">FAD</keyword>
<evidence type="ECO:0000256" key="3">
    <source>
        <dbReference type="ARBA" id="ARBA00022630"/>
    </source>
</evidence>
<dbReference type="InterPro" id="IPR036250">
    <property type="entry name" value="AcylCo_DH-like_C"/>
</dbReference>
<dbReference type="Gene3D" id="2.40.110.10">
    <property type="entry name" value="Butyryl-CoA Dehydrogenase, subunit A, domain 2"/>
    <property type="match status" value="1"/>
</dbReference>
<organism evidence="10">
    <name type="scientific">Clostridia bacterium enrichment culture clone BF</name>
    <dbReference type="NCBI Taxonomy" id="857391"/>
    <lineage>
        <taxon>Bacteria</taxon>
        <taxon>Bacillati</taxon>
        <taxon>Bacillota</taxon>
        <taxon>Clostridia</taxon>
        <taxon>environmental samples</taxon>
    </lineage>
</organism>
<dbReference type="InterPro" id="IPR009075">
    <property type="entry name" value="AcylCo_DH/oxidase_C"/>
</dbReference>
<evidence type="ECO:0000259" key="9">
    <source>
        <dbReference type="Pfam" id="PF02771"/>
    </source>
</evidence>
<dbReference type="EMBL" id="GU358017">
    <property type="protein sequence ID" value="ADJ94027.1"/>
    <property type="molecule type" value="Genomic_DNA"/>
</dbReference>
<dbReference type="FunFam" id="1.20.140.10:FF:000001">
    <property type="entry name" value="Acyl-CoA dehydrogenase"/>
    <property type="match status" value="1"/>
</dbReference>
<name>D8WWS3_9FIRM</name>
<evidence type="ECO:0000256" key="2">
    <source>
        <dbReference type="ARBA" id="ARBA00009347"/>
    </source>
</evidence>
<evidence type="ECO:0000256" key="4">
    <source>
        <dbReference type="ARBA" id="ARBA00022827"/>
    </source>
</evidence>
<dbReference type="Pfam" id="PF02771">
    <property type="entry name" value="Acyl-CoA_dh_N"/>
    <property type="match status" value="1"/>
</dbReference>
<dbReference type="GO" id="GO:0050660">
    <property type="term" value="F:flavin adenine dinucleotide binding"/>
    <property type="evidence" value="ECO:0007669"/>
    <property type="project" value="InterPro"/>
</dbReference>
<dbReference type="PANTHER" id="PTHR43884:SF12">
    <property type="entry name" value="ISOVALERYL-COA DEHYDROGENASE, MITOCHONDRIAL-RELATED"/>
    <property type="match status" value="1"/>
</dbReference>
<evidence type="ECO:0000256" key="5">
    <source>
        <dbReference type="ARBA" id="ARBA00023002"/>
    </source>
</evidence>
<dbReference type="Pfam" id="PF02770">
    <property type="entry name" value="Acyl-CoA_dh_M"/>
    <property type="match status" value="1"/>
</dbReference>
<comment type="cofactor">
    <cofactor evidence="1 6">
        <name>FAD</name>
        <dbReference type="ChEBI" id="CHEBI:57692"/>
    </cofactor>
</comment>
<feature type="domain" description="Acyl-CoA dehydrogenase/oxidase N-terminal" evidence="9">
    <location>
        <begin position="16"/>
        <end position="127"/>
    </location>
</feature>
<feature type="non-terminal residue" evidence="10">
    <location>
        <position position="405"/>
    </location>
</feature>
<dbReference type="SUPFAM" id="SSF56645">
    <property type="entry name" value="Acyl-CoA dehydrogenase NM domain-like"/>
    <property type="match status" value="1"/>
</dbReference>
<feature type="domain" description="Acyl-CoA oxidase/dehydrogenase middle" evidence="8">
    <location>
        <begin position="132"/>
        <end position="222"/>
    </location>
</feature>
<comment type="similarity">
    <text evidence="2 6">Belongs to the acyl-CoA dehydrogenase family.</text>
</comment>
<dbReference type="InterPro" id="IPR009100">
    <property type="entry name" value="AcylCoA_DH/oxidase_NM_dom_sf"/>
</dbReference>
<evidence type="ECO:0000259" key="7">
    <source>
        <dbReference type="Pfam" id="PF00441"/>
    </source>
</evidence>
<dbReference type="InterPro" id="IPR046373">
    <property type="entry name" value="Acyl-CoA_Oxase/DH_mid-dom_sf"/>
</dbReference>